<dbReference type="EMBL" id="BLLS01000158">
    <property type="protein sequence ID" value="GFH88108.1"/>
    <property type="molecule type" value="Genomic_DNA"/>
</dbReference>
<name>A0A7J0A714_9BACE</name>
<dbReference type="Proteomes" id="UP000298073">
    <property type="component" value="Unassembled WGS sequence"/>
</dbReference>
<evidence type="ECO:0000313" key="3">
    <source>
        <dbReference type="Proteomes" id="UP000298073"/>
    </source>
</evidence>
<dbReference type="RefSeq" id="WP_135035722.1">
    <property type="nucleotide sequence ID" value="NZ_BLLS01000158.1"/>
</dbReference>
<evidence type="ECO:0000313" key="2">
    <source>
        <dbReference type="EMBL" id="TFU51863.1"/>
    </source>
</evidence>
<dbReference type="Proteomes" id="UP000491181">
    <property type="component" value="Unassembled WGS sequence"/>
</dbReference>
<proteinExistence type="predicted"/>
<comment type="caution">
    <text evidence="1">The sequence shown here is derived from an EMBL/GenBank/DDBJ whole genome shotgun (WGS) entry which is preliminary data.</text>
</comment>
<evidence type="ECO:0000313" key="4">
    <source>
        <dbReference type="Proteomes" id="UP000491181"/>
    </source>
</evidence>
<dbReference type="AlphaFoldDB" id="A0A7J0A714"/>
<accession>A0A7J0A714</accession>
<sequence length="317" mass="36824">MTLKELFDKVKFENLAPILVKNDPKSESCLWLFKQAFDRMRQIPVGEDDGVAIEVKGWRVWSPSRVKWEDELAREVKAAKSANLNKVAAAILWELTFYGFDIEDRPKFAADDFQSRFEYGRDYKESELDENPYRREWADLWQQVHDIKCVHTKDIGTKFYTLEKGEDILAPLPPEKEELLKPIKARKKEVERKMRRYDLATKLIEQHQSGIKDTDAFREFIMNAPPFDVDKIKAVCSLEESGDYLSDTIYRWFPTQEGGSSLVLINCPEGVDSNDVAETVWAAFGSFLKLPKPKYILSQSHDVKEVILTILTFDERK</sequence>
<protein>
    <submittedName>
        <fullName evidence="1">Uncharacterized protein</fullName>
    </submittedName>
</protein>
<reference evidence="2 3" key="1">
    <citation type="submission" date="2019-03" db="EMBL/GenBank/DDBJ databases">
        <title>Diversity of the mouse oral microbiome.</title>
        <authorList>
            <person name="Joseph S."/>
            <person name="Aduse-Opoku J."/>
            <person name="Curtis M."/>
            <person name="Wade W."/>
            <person name="Hashim A."/>
        </authorList>
    </citation>
    <scope>NUCLEOTIDE SEQUENCE [LARGE SCALE GENOMIC DNA]</scope>
    <source>
        <strain evidence="2 3">P2318</strain>
    </source>
</reference>
<organism evidence="1 4">
    <name type="scientific">Bacteroides acidifaciens</name>
    <dbReference type="NCBI Taxonomy" id="85831"/>
    <lineage>
        <taxon>Bacteria</taxon>
        <taxon>Pseudomonadati</taxon>
        <taxon>Bacteroidota</taxon>
        <taxon>Bacteroidia</taxon>
        <taxon>Bacteroidales</taxon>
        <taxon>Bacteroidaceae</taxon>
        <taxon>Bacteroides</taxon>
    </lineage>
</organism>
<evidence type="ECO:0000313" key="1">
    <source>
        <dbReference type="EMBL" id="GFH88108.1"/>
    </source>
</evidence>
<dbReference type="EMBL" id="SPPV01000004">
    <property type="protein sequence ID" value="TFU51863.1"/>
    <property type="molecule type" value="Genomic_DNA"/>
</dbReference>
<reference evidence="1 4" key="2">
    <citation type="journal article" date="2020" name="Microbiome">
        <title>Single-cell genomics of uncultured bacteria reveals dietary fiber responders in the mouse gut microbiota.</title>
        <authorList>
            <person name="Chijiiwa R."/>
            <person name="Hosokawa M."/>
            <person name="Kogawa M."/>
            <person name="Nishikawa Y."/>
            <person name="Ide K."/>
            <person name="Sakanashi C."/>
            <person name="Takahashi K."/>
            <person name="Takeyama H."/>
        </authorList>
    </citation>
    <scope>NUCLEOTIDE SEQUENCE [LARGE SCALE GENOMIC DNA]</scope>
    <source>
        <strain evidence="1">IMSAGC_001</strain>
    </source>
</reference>
<dbReference type="OrthoDB" id="1080942at2"/>
<gene>
    <name evidence="2" type="ORF">E4T97_03300</name>
    <name evidence="1" type="ORF">IMSAGC001_03549</name>
</gene>